<protein>
    <recommendedName>
        <fullName evidence="1">Phasin domain-containing protein</fullName>
    </recommendedName>
</protein>
<organism evidence="2 3">
    <name type="scientific">Bradyrhizobium iriomotense</name>
    <dbReference type="NCBI Taxonomy" id="441950"/>
    <lineage>
        <taxon>Bacteria</taxon>
        <taxon>Pseudomonadati</taxon>
        <taxon>Pseudomonadota</taxon>
        <taxon>Alphaproteobacteria</taxon>
        <taxon>Hyphomicrobiales</taxon>
        <taxon>Nitrobacteraceae</taxon>
        <taxon>Bradyrhizobium</taxon>
    </lineage>
</organism>
<accession>A0ABQ6B2C3</accession>
<sequence length="110" mass="11893">MAETSFKQARDAFEKFLGGAQAAAGSIEERGESMRAGAKDISTKALSFAETNVQASLDYAQSLIHAKDLSEIMRLHGEYVQAQMKALAEQASEMGQTVSRAAMEATRPKH</sequence>
<comment type="caution">
    <text evidence="2">The sequence shown here is derived from an EMBL/GenBank/DDBJ whole genome shotgun (WGS) entry which is preliminary data.</text>
</comment>
<dbReference type="Pfam" id="PF09361">
    <property type="entry name" value="Phasin_2"/>
    <property type="match status" value="1"/>
</dbReference>
<dbReference type="EMBL" id="BSOW01000016">
    <property type="protein sequence ID" value="GLR87840.1"/>
    <property type="molecule type" value="Genomic_DNA"/>
</dbReference>
<reference evidence="3" key="1">
    <citation type="journal article" date="2019" name="Int. J. Syst. Evol. Microbiol.">
        <title>The Global Catalogue of Microorganisms (GCM) 10K type strain sequencing project: providing services to taxonomists for standard genome sequencing and annotation.</title>
        <authorList>
            <consortium name="The Broad Institute Genomics Platform"/>
            <consortium name="The Broad Institute Genome Sequencing Center for Infectious Disease"/>
            <person name="Wu L."/>
            <person name="Ma J."/>
        </authorList>
    </citation>
    <scope>NUCLEOTIDE SEQUENCE [LARGE SCALE GENOMIC DNA]</scope>
    <source>
        <strain evidence="3">NBRC 102520</strain>
    </source>
</reference>
<evidence type="ECO:0000259" key="1">
    <source>
        <dbReference type="Pfam" id="PF09361"/>
    </source>
</evidence>
<feature type="domain" description="Phasin" evidence="1">
    <location>
        <begin position="14"/>
        <end position="108"/>
    </location>
</feature>
<name>A0ABQ6B2C3_9BRAD</name>
<keyword evidence="3" id="KW-1185">Reference proteome</keyword>
<dbReference type="InterPro" id="IPR018968">
    <property type="entry name" value="Phasin"/>
</dbReference>
<evidence type="ECO:0000313" key="3">
    <source>
        <dbReference type="Proteomes" id="UP001156905"/>
    </source>
</evidence>
<proteinExistence type="predicted"/>
<evidence type="ECO:0000313" key="2">
    <source>
        <dbReference type="EMBL" id="GLR87840.1"/>
    </source>
</evidence>
<dbReference type="Proteomes" id="UP001156905">
    <property type="component" value="Unassembled WGS sequence"/>
</dbReference>
<gene>
    <name evidence="2" type="ORF">GCM10007857_45520</name>
</gene>